<protein>
    <submittedName>
        <fullName evidence="3">Uncharacterized protein</fullName>
    </submittedName>
</protein>
<organism evidence="3 4">
    <name type="scientific">Streptomyces avermitilis</name>
    <dbReference type="NCBI Taxonomy" id="33903"/>
    <lineage>
        <taxon>Bacteria</taxon>
        <taxon>Bacillati</taxon>
        <taxon>Actinomycetota</taxon>
        <taxon>Actinomycetes</taxon>
        <taxon>Kitasatosporales</taxon>
        <taxon>Streptomycetaceae</taxon>
        <taxon>Streptomyces</taxon>
    </lineage>
</organism>
<feature type="region of interest" description="Disordered" evidence="1">
    <location>
        <begin position="23"/>
        <end position="74"/>
    </location>
</feature>
<dbReference type="Proteomes" id="UP000299211">
    <property type="component" value="Unassembled WGS sequence"/>
</dbReference>
<dbReference type="EMBL" id="BJHX01000001">
    <property type="protein sequence ID" value="GDY68701.1"/>
    <property type="molecule type" value="Genomic_DNA"/>
</dbReference>
<evidence type="ECO:0000256" key="1">
    <source>
        <dbReference type="SAM" id="MobiDB-lite"/>
    </source>
</evidence>
<dbReference type="EMBL" id="BJHY01000001">
    <property type="protein sequence ID" value="GDY70922.1"/>
    <property type="molecule type" value="Genomic_DNA"/>
</dbReference>
<proteinExistence type="predicted"/>
<gene>
    <name evidence="2" type="ORF">SAV14893_080940</name>
    <name evidence="3" type="ORF">SAV31267_004070</name>
</gene>
<sequence>MSLPWATRGLKIPYVDRNDRQSRSLAMATAPSYSRSSRNLPRETTSYCHQNSGMGHAGLNGSVPKSVVTKRGDY</sequence>
<evidence type="ECO:0000313" key="5">
    <source>
        <dbReference type="Proteomes" id="UP000302139"/>
    </source>
</evidence>
<dbReference type="AlphaFoldDB" id="A0A4D4MFX6"/>
<evidence type="ECO:0000313" key="4">
    <source>
        <dbReference type="Proteomes" id="UP000299211"/>
    </source>
</evidence>
<dbReference type="Proteomes" id="UP000302139">
    <property type="component" value="Unassembled WGS sequence"/>
</dbReference>
<feature type="compositionally biased region" description="Polar residues" evidence="1">
    <location>
        <begin position="31"/>
        <end position="53"/>
    </location>
</feature>
<evidence type="ECO:0000313" key="2">
    <source>
        <dbReference type="EMBL" id="GDY68701.1"/>
    </source>
</evidence>
<evidence type="ECO:0000313" key="3">
    <source>
        <dbReference type="EMBL" id="GDY70922.1"/>
    </source>
</evidence>
<reference evidence="2 5" key="2">
    <citation type="submission" date="2019-04" db="EMBL/GenBank/DDBJ databases">
        <title>Draft genome sequences of Streptomyces avermitilis NBRC 14893.</title>
        <authorList>
            <person name="Komaki H."/>
            <person name="Tamura T."/>
            <person name="Hosoyama A."/>
        </authorList>
    </citation>
    <scope>NUCLEOTIDE SEQUENCE [LARGE SCALE GENOMIC DNA]</scope>
    <source>
        <strain evidence="2 5">NBRC 14893</strain>
    </source>
</reference>
<accession>A0A4D4MFX6</accession>
<comment type="caution">
    <text evidence="3">The sequence shown here is derived from an EMBL/GenBank/DDBJ whole genome shotgun (WGS) entry which is preliminary data.</text>
</comment>
<reference evidence="3 4" key="1">
    <citation type="submission" date="2019-04" db="EMBL/GenBank/DDBJ databases">
        <title>Draft genome sequences of Streptomyces avermitilis ATCC 31267.</title>
        <authorList>
            <person name="Komaki H."/>
            <person name="Tamura T."/>
            <person name="Hosoyama A."/>
        </authorList>
    </citation>
    <scope>NUCLEOTIDE SEQUENCE [LARGE SCALE GENOMIC DNA]</scope>
    <source>
        <strain evidence="3 4">ATCC 31267</strain>
    </source>
</reference>
<name>A0A4D4MFX6_STRAX</name>